<protein>
    <submittedName>
        <fullName evidence="5">D-alanyl-D-alanine carboxypeptidase</fullName>
    </submittedName>
</protein>
<name>A0A940MF80_9ACTN</name>
<dbReference type="Pfam" id="PF00768">
    <property type="entry name" value="Peptidase_S11"/>
    <property type="match status" value="1"/>
</dbReference>
<keyword evidence="5" id="KW-0645">Protease</keyword>
<dbReference type="Gene3D" id="3.40.710.10">
    <property type="entry name" value="DD-peptidase/beta-lactamase superfamily"/>
    <property type="match status" value="1"/>
</dbReference>
<evidence type="ECO:0000259" key="4">
    <source>
        <dbReference type="Pfam" id="PF00768"/>
    </source>
</evidence>
<keyword evidence="5" id="KW-0121">Carboxypeptidase</keyword>
<feature type="region of interest" description="Disordered" evidence="1">
    <location>
        <begin position="341"/>
        <end position="382"/>
    </location>
</feature>
<keyword evidence="2" id="KW-1133">Transmembrane helix</keyword>
<feature type="chain" id="PRO_5036748649" evidence="3">
    <location>
        <begin position="32"/>
        <end position="421"/>
    </location>
</feature>
<evidence type="ECO:0000256" key="1">
    <source>
        <dbReference type="SAM" id="MobiDB-lite"/>
    </source>
</evidence>
<reference evidence="5" key="1">
    <citation type="submission" date="2021-03" db="EMBL/GenBank/DDBJ databases">
        <title>Whole genome sequence of Streptomyces bomunensis MMS17-BM035.</title>
        <authorList>
            <person name="Lee J.H."/>
        </authorList>
    </citation>
    <scope>NUCLEOTIDE SEQUENCE</scope>
    <source>
        <strain evidence="5">MMS17-BM035</strain>
    </source>
</reference>
<keyword evidence="5" id="KW-0378">Hydrolase</keyword>
<dbReference type="InterPro" id="IPR012338">
    <property type="entry name" value="Beta-lactam/transpept-like"/>
</dbReference>
<comment type="caution">
    <text evidence="5">The sequence shown here is derived from an EMBL/GenBank/DDBJ whole genome shotgun (WGS) entry which is preliminary data.</text>
</comment>
<dbReference type="GO" id="GO:0009002">
    <property type="term" value="F:serine-type D-Ala-D-Ala carboxypeptidase activity"/>
    <property type="evidence" value="ECO:0007669"/>
    <property type="project" value="InterPro"/>
</dbReference>
<dbReference type="PANTHER" id="PTHR21581">
    <property type="entry name" value="D-ALANYL-D-ALANINE CARBOXYPEPTIDASE"/>
    <property type="match status" value="1"/>
</dbReference>
<dbReference type="AlphaFoldDB" id="A0A940MF80"/>
<dbReference type="PANTHER" id="PTHR21581:SF33">
    <property type="entry name" value="D-ALANYL-D-ALANINE CARBOXYPEPTIDASE DACB"/>
    <property type="match status" value="1"/>
</dbReference>
<keyword evidence="3" id="KW-0732">Signal</keyword>
<sequence>MFIRSATRSALTGTAALAAGLLVLLPGAARAAVPARSAPALTVSPPALPRADPLPPAPAPPYVDSSALYDSGTQAKPAPGTPAPPGDISALSWLVADADTGDVLAADNAHRKLPPASTLKTLFALTAMPHLSASAQRTVTQADLSGIEPGASMVGIVPGESYHVSDLWRGVFLSSGSDAVHALAAMNGGWDTTVAQMQREAKRLGARDTHVVSCDGYDHPGQVSSAFDLAVFGRAGLSNPQFAAYASTRDAQFPGQPGATFGIQNTNRLLSGAHGVQTYPGMIGIKNGYTSQAGNTLIAAARHGDRTILVTVMNPQSGESEAVYNEARELLDWGFEADGHTTPVGSLRPPPRVQAAGADGTRGVHGAAPAARHGRVAEASGTGAGGSSGFLLPVALIGAAALASGGLFALRRVSRRRGTAG</sequence>
<evidence type="ECO:0000313" key="6">
    <source>
        <dbReference type="Proteomes" id="UP000670475"/>
    </source>
</evidence>
<dbReference type="GO" id="GO:0006508">
    <property type="term" value="P:proteolysis"/>
    <property type="evidence" value="ECO:0007669"/>
    <property type="project" value="InterPro"/>
</dbReference>
<dbReference type="EMBL" id="JAGIQL010000086">
    <property type="protein sequence ID" value="MBP0459778.1"/>
    <property type="molecule type" value="Genomic_DNA"/>
</dbReference>
<proteinExistence type="predicted"/>
<dbReference type="InterPro" id="IPR001967">
    <property type="entry name" value="Peptidase_S11_N"/>
</dbReference>
<keyword evidence="2" id="KW-0472">Membrane</keyword>
<accession>A0A940MF80</accession>
<feature type="transmembrane region" description="Helical" evidence="2">
    <location>
        <begin position="390"/>
        <end position="410"/>
    </location>
</feature>
<feature type="signal peptide" evidence="3">
    <location>
        <begin position="1"/>
        <end position="31"/>
    </location>
</feature>
<dbReference type="Proteomes" id="UP000670475">
    <property type="component" value="Unassembled WGS sequence"/>
</dbReference>
<dbReference type="RefSeq" id="WP_209341884.1">
    <property type="nucleotide sequence ID" value="NZ_JAGIQL010000086.1"/>
</dbReference>
<gene>
    <name evidence="5" type="ORF">JFN87_20100</name>
</gene>
<dbReference type="SUPFAM" id="SSF56601">
    <property type="entry name" value="beta-lactamase/transpeptidase-like"/>
    <property type="match status" value="1"/>
</dbReference>
<organism evidence="5 6">
    <name type="scientific">Streptomyces montanisoli</name>
    <dbReference type="NCBI Taxonomy" id="2798581"/>
    <lineage>
        <taxon>Bacteria</taxon>
        <taxon>Bacillati</taxon>
        <taxon>Actinomycetota</taxon>
        <taxon>Actinomycetes</taxon>
        <taxon>Kitasatosporales</taxon>
        <taxon>Streptomycetaceae</taxon>
        <taxon>Streptomyces</taxon>
    </lineage>
</organism>
<evidence type="ECO:0000256" key="3">
    <source>
        <dbReference type="SAM" id="SignalP"/>
    </source>
</evidence>
<evidence type="ECO:0000313" key="5">
    <source>
        <dbReference type="EMBL" id="MBP0459778.1"/>
    </source>
</evidence>
<feature type="compositionally biased region" description="Pro residues" evidence="1">
    <location>
        <begin position="49"/>
        <end position="61"/>
    </location>
</feature>
<feature type="domain" description="Peptidase S11 D-alanyl-D-alanine carboxypeptidase A N-terminal" evidence="4">
    <location>
        <begin position="83"/>
        <end position="315"/>
    </location>
</feature>
<keyword evidence="6" id="KW-1185">Reference proteome</keyword>
<keyword evidence="2" id="KW-0812">Transmembrane</keyword>
<evidence type="ECO:0000256" key="2">
    <source>
        <dbReference type="SAM" id="Phobius"/>
    </source>
</evidence>
<feature type="region of interest" description="Disordered" evidence="1">
    <location>
        <begin position="49"/>
        <end position="84"/>
    </location>
</feature>